<evidence type="ECO:0000313" key="1">
    <source>
        <dbReference type="EMBL" id="CAI8615955.1"/>
    </source>
</evidence>
<organism evidence="1 2">
    <name type="scientific">Vicia faba</name>
    <name type="common">Broad bean</name>
    <name type="synonym">Faba vulgaris</name>
    <dbReference type="NCBI Taxonomy" id="3906"/>
    <lineage>
        <taxon>Eukaryota</taxon>
        <taxon>Viridiplantae</taxon>
        <taxon>Streptophyta</taxon>
        <taxon>Embryophyta</taxon>
        <taxon>Tracheophyta</taxon>
        <taxon>Spermatophyta</taxon>
        <taxon>Magnoliopsida</taxon>
        <taxon>eudicotyledons</taxon>
        <taxon>Gunneridae</taxon>
        <taxon>Pentapetalae</taxon>
        <taxon>rosids</taxon>
        <taxon>fabids</taxon>
        <taxon>Fabales</taxon>
        <taxon>Fabaceae</taxon>
        <taxon>Papilionoideae</taxon>
        <taxon>50 kb inversion clade</taxon>
        <taxon>NPAAA clade</taxon>
        <taxon>Hologalegina</taxon>
        <taxon>IRL clade</taxon>
        <taxon>Fabeae</taxon>
        <taxon>Vicia</taxon>
    </lineage>
</organism>
<proteinExistence type="predicted"/>
<dbReference type="Proteomes" id="UP001157006">
    <property type="component" value="Chromosome 6"/>
</dbReference>
<accession>A0AAV1B047</accession>
<keyword evidence="2" id="KW-1185">Reference proteome</keyword>
<name>A0AAV1B047_VICFA</name>
<protein>
    <submittedName>
        <fullName evidence="1">Uncharacterized protein</fullName>
    </submittedName>
</protein>
<reference evidence="1 2" key="1">
    <citation type="submission" date="2023-01" db="EMBL/GenBank/DDBJ databases">
        <authorList>
            <person name="Kreplak J."/>
        </authorList>
    </citation>
    <scope>NUCLEOTIDE SEQUENCE [LARGE SCALE GENOMIC DNA]</scope>
</reference>
<dbReference type="AlphaFoldDB" id="A0AAV1B047"/>
<evidence type="ECO:0000313" key="2">
    <source>
        <dbReference type="Proteomes" id="UP001157006"/>
    </source>
</evidence>
<sequence length="102" mass="11982">MSNCVNTLSSIKIDLFSLNHQQQPLEISTAQLHPHHSKIEFQRELPHRVIALPQIFHDCVAESKSVENNHNSVIGIFRTIHSYEEVTKHRNFKRCNYIYNCR</sequence>
<dbReference type="EMBL" id="OX451741">
    <property type="protein sequence ID" value="CAI8615955.1"/>
    <property type="molecule type" value="Genomic_DNA"/>
</dbReference>
<gene>
    <name evidence="1" type="ORF">VFH_VI005840</name>
</gene>